<sequence>MKIIVPMAGKGSRLRPHTLTVPKPLIPIAGKPIVQRLVEDIAKVAGEKIEEVAFIIGDFGAEVEESLLKIAEKLGAKGTIYHQLEPLGTAHSIKCAEESMQGNVVIAYADTLFRADFTLDTNSDGVIWVKKVDDPSAFGVVKLDDYGFITDFIEKPQTFVSDLAIIGIYYFNSAEKLMAEINHIMDNNIKVSGEYQLTTALENLRQAGAKFSLGKVDDWMDCGNKNATVETNGKILEYEKDQFTEYPESASIQNSLIIQPCYIGEGVEISNSKIGPYVSLGKGTKVINSNIDNSLIQEKTVIDHGNLSNSMIGSSAQYFGVAREISLGDFSVLDFLSK</sequence>
<feature type="domain" description="Nucleotidyl transferase" evidence="1">
    <location>
        <begin position="7"/>
        <end position="236"/>
    </location>
</feature>
<accession>A0ABW8Y2Z5</accession>
<dbReference type="Proteomes" id="UP001629058">
    <property type="component" value="Unassembled WGS sequence"/>
</dbReference>
<organism evidence="2 3">
    <name type="scientific">Chryseobacterium terrae</name>
    <dbReference type="NCBI Taxonomy" id="3163299"/>
    <lineage>
        <taxon>Bacteria</taxon>
        <taxon>Pseudomonadati</taxon>
        <taxon>Bacteroidota</taxon>
        <taxon>Flavobacteriia</taxon>
        <taxon>Flavobacteriales</taxon>
        <taxon>Weeksellaceae</taxon>
        <taxon>Chryseobacterium group</taxon>
        <taxon>Chryseobacterium</taxon>
    </lineage>
</organism>
<reference evidence="2 3" key="1">
    <citation type="submission" date="2024-06" db="EMBL/GenBank/DDBJ databases">
        <authorList>
            <person name="Kaempfer P."/>
            <person name="Viver T."/>
        </authorList>
    </citation>
    <scope>NUCLEOTIDE SEQUENCE [LARGE SCALE GENOMIC DNA]</scope>
    <source>
        <strain evidence="2 3">ST-37</strain>
    </source>
</reference>
<dbReference type="SUPFAM" id="SSF53448">
    <property type="entry name" value="Nucleotide-diphospho-sugar transferases"/>
    <property type="match status" value="1"/>
</dbReference>
<gene>
    <name evidence="2" type="ORF">ABS765_11110</name>
</gene>
<dbReference type="Gene3D" id="2.160.10.10">
    <property type="entry name" value="Hexapeptide repeat proteins"/>
    <property type="match status" value="1"/>
</dbReference>
<dbReference type="InterPro" id="IPR005835">
    <property type="entry name" value="NTP_transferase_dom"/>
</dbReference>
<name>A0ABW8Y2Z5_9FLAO</name>
<evidence type="ECO:0000313" key="2">
    <source>
        <dbReference type="EMBL" id="MFL9834576.1"/>
    </source>
</evidence>
<comment type="caution">
    <text evidence="2">The sequence shown here is derived from an EMBL/GenBank/DDBJ whole genome shotgun (WGS) entry which is preliminary data.</text>
</comment>
<dbReference type="Gene3D" id="3.90.550.10">
    <property type="entry name" value="Spore Coat Polysaccharide Biosynthesis Protein SpsA, Chain A"/>
    <property type="match status" value="1"/>
</dbReference>
<evidence type="ECO:0000313" key="3">
    <source>
        <dbReference type="Proteomes" id="UP001629058"/>
    </source>
</evidence>
<dbReference type="RefSeq" id="WP_408090505.1">
    <property type="nucleotide sequence ID" value="NZ_JBELPY010000006.1"/>
</dbReference>
<evidence type="ECO:0000259" key="1">
    <source>
        <dbReference type="Pfam" id="PF00483"/>
    </source>
</evidence>
<dbReference type="Pfam" id="PF00483">
    <property type="entry name" value="NTP_transferase"/>
    <property type="match status" value="1"/>
</dbReference>
<dbReference type="PANTHER" id="PTHR22572">
    <property type="entry name" value="SUGAR-1-PHOSPHATE GUANYL TRANSFERASE"/>
    <property type="match status" value="1"/>
</dbReference>
<dbReference type="InterPro" id="IPR050486">
    <property type="entry name" value="Mannose-1P_guanyltransferase"/>
</dbReference>
<dbReference type="InterPro" id="IPR029044">
    <property type="entry name" value="Nucleotide-diphossugar_trans"/>
</dbReference>
<dbReference type="EMBL" id="JBELPY010000006">
    <property type="protein sequence ID" value="MFL9834576.1"/>
    <property type="molecule type" value="Genomic_DNA"/>
</dbReference>
<proteinExistence type="predicted"/>
<dbReference type="CDD" id="cd04181">
    <property type="entry name" value="NTP_transferase"/>
    <property type="match status" value="1"/>
</dbReference>
<protein>
    <submittedName>
        <fullName evidence="2">Sugar phosphate nucleotidyltransferase</fullName>
    </submittedName>
</protein>
<keyword evidence="3" id="KW-1185">Reference proteome</keyword>